<feature type="compositionally biased region" description="Low complexity" evidence="1">
    <location>
        <begin position="236"/>
        <end position="245"/>
    </location>
</feature>
<feature type="region of interest" description="Disordered" evidence="1">
    <location>
        <begin position="219"/>
        <end position="252"/>
    </location>
</feature>
<accession>A0A8J1JIZ8</accession>
<feature type="compositionally biased region" description="Basic and acidic residues" evidence="1">
    <location>
        <begin position="223"/>
        <end position="233"/>
    </location>
</feature>
<keyword evidence="2" id="KW-1185">Reference proteome</keyword>
<organism evidence="2 3">
    <name type="scientific">Xenopus tropicalis</name>
    <name type="common">Western clawed frog</name>
    <name type="synonym">Silurana tropicalis</name>
    <dbReference type="NCBI Taxonomy" id="8364"/>
    <lineage>
        <taxon>Eukaryota</taxon>
        <taxon>Metazoa</taxon>
        <taxon>Chordata</taxon>
        <taxon>Craniata</taxon>
        <taxon>Vertebrata</taxon>
        <taxon>Euteleostomi</taxon>
        <taxon>Amphibia</taxon>
        <taxon>Batrachia</taxon>
        <taxon>Anura</taxon>
        <taxon>Pipoidea</taxon>
        <taxon>Pipidae</taxon>
        <taxon>Xenopodinae</taxon>
        <taxon>Xenopus</taxon>
        <taxon>Silurana</taxon>
    </lineage>
</organism>
<dbReference type="Proteomes" id="UP000008143">
    <property type="component" value="Chromosome 4"/>
</dbReference>
<dbReference type="RefSeq" id="XP_031756995.1">
    <property type="nucleotide sequence ID" value="XM_031901135.1"/>
</dbReference>
<evidence type="ECO:0000256" key="1">
    <source>
        <dbReference type="SAM" id="MobiDB-lite"/>
    </source>
</evidence>
<feature type="region of interest" description="Disordered" evidence="1">
    <location>
        <begin position="72"/>
        <end position="143"/>
    </location>
</feature>
<feature type="compositionally biased region" description="Basic residues" evidence="1">
    <location>
        <begin position="89"/>
        <end position="107"/>
    </location>
</feature>
<gene>
    <name evidence="3 4" type="primary">LOC116410460</name>
</gene>
<dbReference type="AlphaFoldDB" id="A0A8J1JIZ8"/>
<sequence length="252" mass="28423">MFIIALAVLVILSLPGAAVWFLYYRLKKKYGINDVEKATEEPQAKPSISGITTWLRLLFGKLREKKPIYDEEKAIEKSQPKPTTSKTTLRSKGKKKKKTKTKKKKAPVNKSVEEATVTPLTNQCTEEPVQSDQSPQAPDQITHSMPKENVGVTNVIEQQHTVPRGELSQEHTVESAKEICSKVRYKRVIVLTWTEEIIDDEDDEVSTHQTKECQKEISVALKPDMRQASEPQKEQPSTTSTTKPKTIPDGLK</sequence>
<dbReference type="Xenbase" id="XB-GENE-29096187">
    <property type="gene designation" value="LOC116410460"/>
</dbReference>
<dbReference type="GeneID" id="116410460"/>
<evidence type="ECO:0000313" key="4">
    <source>
        <dbReference type="Xenbase" id="XB-GENE-29096187"/>
    </source>
</evidence>
<dbReference type="KEGG" id="xtr:116410460"/>
<proteinExistence type="predicted"/>
<evidence type="ECO:0000313" key="3">
    <source>
        <dbReference type="RefSeq" id="XP_031756995.1"/>
    </source>
</evidence>
<protein>
    <submittedName>
        <fullName evidence="3">Uncharacterized protein LOC116410460</fullName>
    </submittedName>
</protein>
<name>A0A8J1JIZ8_XENTR</name>
<reference evidence="3" key="1">
    <citation type="submission" date="2025-08" db="UniProtKB">
        <authorList>
            <consortium name="RefSeq"/>
        </authorList>
    </citation>
    <scope>IDENTIFICATION</scope>
    <source>
        <strain evidence="3">Nigerian</strain>
        <tissue evidence="3">Liver and blood</tissue>
    </source>
</reference>
<dbReference type="OrthoDB" id="10666469at2759"/>
<feature type="compositionally biased region" description="Polar residues" evidence="1">
    <location>
        <begin position="118"/>
        <end position="143"/>
    </location>
</feature>
<evidence type="ECO:0000313" key="2">
    <source>
        <dbReference type="Proteomes" id="UP000008143"/>
    </source>
</evidence>
<dbReference type="AGR" id="Xenbase:XB-GENE-29096187"/>
<dbReference type="OMA" id="RTIIFTW"/>